<dbReference type="RefSeq" id="WP_254163462.1">
    <property type="nucleotide sequence ID" value="NZ_JAHESF010000010.1"/>
</dbReference>
<dbReference type="Pfam" id="PF13648">
    <property type="entry name" value="Lipocalin_4"/>
    <property type="match status" value="1"/>
</dbReference>
<dbReference type="InterPro" id="IPR024311">
    <property type="entry name" value="Lipocalin-like"/>
</dbReference>
<dbReference type="PROSITE" id="PS51257">
    <property type="entry name" value="PROKAR_LIPOPROTEIN"/>
    <property type="match status" value="1"/>
</dbReference>
<evidence type="ECO:0000259" key="1">
    <source>
        <dbReference type="Pfam" id="PF13648"/>
    </source>
</evidence>
<reference evidence="2 3" key="1">
    <citation type="submission" date="2021-05" db="EMBL/GenBank/DDBJ databases">
        <title>A Polyphasic approach of four new species of the genus Ohtaekwangia: Ohtaekwangia histidinii sp. nov., Ohtaekwangia cretensis sp. nov., Ohtaekwangia indiensis sp. nov., Ohtaekwangia reichenbachii sp. nov. from diverse environment.</title>
        <authorList>
            <person name="Octaviana S."/>
        </authorList>
    </citation>
    <scope>NUCLEOTIDE SEQUENCE [LARGE SCALE GENOMIC DNA]</scope>
    <source>
        <strain evidence="2 3">PWU4</strain>
    </source>
</reference>
<evidence type="ECO:0000313" key="2">
    <source>
        <dbReference type="EMBL" id="MBT1697590.1"/>
    </source>
</evidence>
<dbReference type="EMBL" id="JAHESF010000010">
    <property type="protein sequence ID" value="MBT1697590.1"/>
    <property type="molecule type" value="Genomic_DNA"/>
</dbReference>
<comment type="caution">
    <text evidence="2">The sequence shown here is derived from an EMBL/GenBank/DDBJ whole genome shotgun (WGS) entry which is preliminary data.</text>
</comment>
<gene>
    <name evidence="2" type="ORF">KK083_11930</name>
</gene>
<dbReference type="Proteomes" id="UP001319200">
    <property type="component" value="Unassembled WGS sequence"/>
</dbReference>
<evidence type="ECO:0000313" key="3">
    <source>
        <dbReference type="Proteomes" id="UP001319200"/>
    </source>
</evidence>
<name>A0AAP2DJS2_9BACT</name>
<feature type="domain" description="Lipocalin-like" evidence="1">
    <location>
        <begin position="157"/>
        <end position="251"/>
    </location>
</feature>
<sequence length="277" mass="30753">MRSYRQLFIYGVMAVSAFFASCEDDTETNADDLSLPLSVAGSNIKAPGNGQYRLNTLSAENVAVTAAIASAEVRSFTITKKVNLVTDPTFGQNGVLTVNPSSFSAGYVFNYLAPTSDIDKLVGFTFHVEKTDGSVLESDLTLVVTLSPRDNIPTKRWNLKSKIWVDGGNLEDLKDCEKDNYYLFNADKTATQKYGANACTTGCDGCWQESTWELSEDEKTFTIKLYNLFAPDQTRTDVYRVKTLTTERLEIEIDYDLSVFGLSTEETFLFKLEAAPK</sequence>
<proteinExistence type="predicted"/>
<keyword evidence="3" id="KW-1185">Reference proteome</keyword>
<organism evidence="2 3">
    <name type="scientific">Chryseosolibacter histidini</name>
    <dbReference type="NCBI Taxonomy" id="2782349"/>
    <lineage>
        <taxon>Bacteria</taxon>
        <taxon>Pseudomonadati</taxon>
        <taxon>Bacteroidota</taxon>
        <taxon>Cytophagia</taxon>
        <taxon>Cytophagales</taxon>
        <taxon>Chryseotaleaceae</taxon>
        <taxon>Chryseosolibacter</taxon>
    </lineage>
</organism>
<dbReference type="AlphaFoldDB" id="A0AAP2DJS2"/>
<protein>
    <submittedName>
        <fullName evidence="2">Lipocalin family protein</fullName>
    </submittedName>
</protein>
<accession>A0AAP2DJS2</accession>